<keyword evidence="2" id="KW-1185">Reference proteome</keyword>
<dbReference type="SUPFAM" id="SSF53335">
    <property type="entry name" value="S-adenosyl-L-methionine-dependent methyltransferases"/>
    <property type="match status" value="1"/>
</dbReference>
<dbReference type="AlphaFoldDB" id="A0A2R4XKI9"/>
<dbReference type="EMBL" id="CP028901">
    <property type="protein sequence ID" value="AWB34239.1"/>
    <property type="molecule type" value="Genomic_DNA"/>
</dbReference>
<gene>
    <name evidence="1" type="ORF">DBV39_11580</name>
</gene>
<organism evidence="1 2">
    <name type="scientific">Orrella marina</name>
    <dbReference type="NCBI Taxonomy" id="2163011"/>
    <lineage>
        <taxon>Bacteria</taxon>
        <taxon>Pseudomonadati</taxon>
        <taxon>Pseudomonadota</taxon>
        <taxon>Betaproteobacteria</taxon>
        <taxon>Burkholderiales</taxon>
        <taxon>Alcaligenaceae</taxon>
        <taxon>Orrella</taxon>
    </lineage>
</organism>
<evidence type="ECO:0000313" key="1">
    <source>
        <dbReference type="EMBL" id="AWB34239.1"/>
    </source>
</evidence>
<dbReference type="Proteomes" id="UP000244571">
    <property type="component" value="Chromosome"/>
</dbReference>
<reference evidence="1 2" key="1">
    <citation type="submission" date="2018-04" db="EMBL/GenBank/DDBJ databases">
        <title>Bordetella sp. HZ20 isolated from seawater.</title>
        <authorList>
            <person name="Sun C."/>
        </authorList>
    </citation>
    <scope>NUCLEOTIDE SEQUENCE [LARGE SCALE GENOMIC DNA]</scope>
    <source>
        <strain evidence="1 2">HZ20</strain>
    </source>
</reference>
<proteinExistence type="predicted"/>
<dbReference type="Gene3D" id="3.40.50.150">
    <property type="entry name" value="Vaccinia Virus protein VP39"/>
    <property type="match status" value="1"/>
</dbReference>
<dbReference type="KEGG" id="boz:DBV39_11580"/>
<protein>
    <submittedName>
        <fullName evidence="1">Uncharacterized protein</fullName>
    </submittedName>
</protein>
<name>A0A2R4XKI9_9BURK</name>
<dbReference type="InterPro" id="IPR029063">
    <property type="entry name" value="SAM-dependent_MTases_sf"/>
</dbReference>
<accession>A0A2R4XKI9</accession>
<evidence type="ECO:0000313" key="2">
    <source>
        <dbReference type="Proteomes" id="UP000244571"/>
    </source>
</evidence>
<sequence>MHGVFLNRFLAKPKSVGALLPSSRHLGRQMAKAVTELPAVESVVEIGAGTGSITRHLQPFNPVVVEIEEAFALLLRQRFPQLDIRHGCGLQFLQSLEQSIGLVISVPLINNPLRDRFIESIRQGHESGHIKWCVIFTYGLSNPLEGTGFACSRRRKWVVANVPPAHVWVYY</sequence>